<accession>A0A0R2JFQ1</accession>
<feature type="domain" description="Schlafen group 3-like DNA/RNA helicase" evidence="1">
    <location>
        <begin position="9"/>
        <end position="371"/>
    </location>
</feature>
<dbReference type="OrthoDB" id="3193269at2"/>
<dbReference type="PATRIC" id="fig|1620.3.peg.1243"/>
<name>A0A0R2JFQ1_9LACO</name>
<evidence type="ECO:0000313" key="2">
    <source>
        <dbReference type="EMBL" id="KRN76178.1"/>
    </source>
</evidence>
<reference evidence="2 3" key="1">
    <citation type="journal article" date="2015" name="Genome Announc.">
        <title>Expanding the biotechnology potential of lactobacilli through comparative genomics of 213 strains and associated genera.</title>
        <authorList>
            <person name="Sun Z."/>
            <person name="Harris H.M."/>
            <person name="McCann A."/>
            <person name="Guo C."/>
            <person name="Argimon S."/>
            <person name="Zhang W."/>
            <person name="Yang X."/>
            <person name="Jeffery I.B."/>
            <person name="Cooney J.C."/>
            <person name="Kagawa T.F."/>
            <person name="Liu W."/>
            <person name="Song Y."/>
            <person name="Salvetti E."/>
            <person name="Wrobel A."/>
            <person name="Rasinkangas P."/>
            <person name="Parkhill J."/>
            <person name="Rea M.C."/>
            <person name="O'Sullivan O."/>
            <person name="Ritari J."/>
            <person name="Douillard F.P."/>
            <person name="Paul Ross R."/>
            <person name="Yang R."/>
            <person name="Briner A.E."/>
            <person name="Felis G.E."/>
            <person name="de Vos W.M."/>
            <person name="Barrangou R."/>
            <person name="Klaenhammer T.R."/>
            <person name="Caufield P.W."/>
            <person name="Cui Y."/>
            <person name="Zhang H."/>
            <person name="O'Toole P.W."/>
        </authorList>
    </citation>
    <scope>NUCLEOTIDE SEQUENCE [LARGE SCALE GENOMIC DNA]</scope>
    <source>
        <strain evidence="2 3">DSM 20014</strain>
    </source>
</reference>
<dbReference type="SUPFAM" id="SSF52540">
    <property type="entry name" value="P-loop containing nucleoside triphosphate hydrolases"/>
    <property type="match status" value="1"/>
</dbReference>
<dbReference type="RefSeq" id="WP_057789085.1">
    <property type="nucleotide sequence ID" value="NZ_JQCD01000031.1"/>
</dbReference>
<dbReference type="AlphaFoldDB" id="A0A0R2JFQ1"/>
<dbReference type="Proteomes" id="UP000051673">
    <property type="component" value="Unassembled WGS sequence"/>
</dbReference>
<dbReference type="STRING" id="1620.IV67_GL001229"/>
<dbReference type="EMBL" id="JQCD01000031">
    <property type="protein sequence ID" value="KRN76178.1"/>
    <property type="molecule type" value="Genomic_DNA"/>
</dbReference>
<gene>
    <name evidence="2" type="ORF">IV67_GL001229</name>
</gene>
<dbReference type="InterPro" id="IPR027417">
    <property type="entry name" value="P-loop_NTPase"/>
</dbReference>
<protein>
    <recommendedName>
        <fullName evidence="1">Schlafen group 3-like DNA/RNA helicase domain-containing protein</fullName>
    </recommendedName>
</protein>
<evidence type="ECO:0000259" key="1">
    <source>
        <dbReference type="Pfam" id="PF09848"/>
    </source>
</evidence>
<dbReference type="Pfam" id="PF09848">
    <property type="entry name" value="SLFN-g3_helicase"/>
    <property type="match status" value="1"/>
</dbReference>
<evidence type="ECO:0000313" key="3">
    <source>
        <dbReference type="Proteomes" id="UP000051673"/>
    </source>
</evidence>
<keyword evidence="3" id="KW-1185">Reference proteome</keyword>
<sequence>MNSDSDETKIIKIEGLAGTGKTVLMSALFKDIYDFKDADDEKKDSMSVALLVRHEQQLKVYEQLAKKLNMIDTVFEVPNFIAKGVKKDILLVDEAHLLWTGNYGRVNSNNWKPDLTALKDLAKVIVLIYDPMQEISGKSYLTPELKRDLDEAECFKLTNQWRINASEDVKNYIQNIIDFKKNSLISIPKSQEEQTYQLQFFDSATEMYSEILKKDQQFGLSRVVATFDWNFTSSKKPGDGDGIWYVSAGDLTLPWNLQLPEVKKGQKKRIPWQAIPESINEVSSNYTIQGSDLNYVGVILGPSVEWDKKNNCLKIDPKKSFASDATNVYKTVKNVDGLTFEEEHAYKVSNLQNILNVLLTRGVHGLYIYAENDELREKLIQLNSK</sequence>
<proteinExistence type="predicted"/>
<dbReference type="InterPro" id="IPR018647">
    <property type="entry name" value="SLFN_3-like_DNA/RNA_helicase"/>
</dbReference>
<comment type="caution">
    <text evidence="2">The sequence shown here is derived from an EMBL/GenBank/DDBJ whole genome shotgun (WGS) entry which is preliminary data.</text>
</comment>
<organism evidence="2 3">
    <name type="scientific">Weissella minor</name>
    <dbReference type="NCBI Taxonomy" id="1620"/>
    <lineage>
        <taxon>Bacteria</taxon>
        <taxon>Bacillati</taxon>
        <taxon>Bacillota</taxon>
        <taxon>Bacilli</taxon>
        <taxon>Lactobacillales</taxon>
        <taxon>Lactobacillaceae</taxon>
        <taxon>Weissella</taxon>
    </lineage>
</organism>